<feature type="signal peptide" evidence="8">
    <location>
        <begin position="1"/>
        <end position="29"/>
    </location>
</feature>
<sequence>MKKRSKYFKLVYWAFACVLIVTGCSNKHSAEQKIFTEEEKEEREEEKTAEPENESGNVSMEADTVDFAQGLAIEPEMIDADWSNYFNGLNGAAVIYDVSDRRYVIYNSELALTRSSPCSTFKIISSLIALENGIITPKDSTRIWSGEVFWNEDWNKDIDFSEAFRTSCVWYYRQVIDDIGKDIMKKELDKLQYGNCDISDWEGQLNTNNNNRALTGFWIESSLMISPKEQVEVMERIFGADSDYSEETQYELKQVMLVPKQESADISIYGKTGMGKTDGIVVDAWFTGFAESEEGNIYFCVHLGRTDGMDVSSLRAKEIAVQIVSDYYGS</sequence>
<reference evidence="10" key="1">
    <citation type="submission" date="2018-09" db="EMBL/GenBank/DDBJ databases">
        <title>Murine metabolic-syndrome-specific gut microbial biobank.</title>
        <authorList>
            <person name="Liu C."/>
        </authorList>
    </citation>
    <scope>NUCLEOTIDE SEQUENCE</scope>
    <source>
        <strain evidence="10">D42-62</strain>
    </source>
</reference>
<dbReference type="EMBL" id="QZDT01000068">
    <property type="protein sequence ID" value="NBJ95154.1"/>
    <property type="molecule type" value="Genomic_DNA"/>
</dbReference>
<proteinExistence type="inferred from homology"/>
<dbReference type="InterPro" id="IPR001460">
    <property type="entry name" value="PCN-bd_Tpept"/>
</dbReference>
<dbReference type="Proteomes" id="UP001154420">
    <property type="component" value="Unassembled WGS sequence"/>
</dbReference>
<feature type="chain" id="PRO_5040912682" description="beta-lactamase" evidence="8">
    <location>
        <begin position="30"/>
        <end position="330"/>
    </location>
</feature>
<keyword evidence="4 8" id="KW-0732">Signal</keyword>
<dbReference type="PANTHER" id="PTHR30627:SF6">
    <property type="entry name" value="BETA-LACTAMASE YBXI-RELATED"/>
    <property type="match status" value="1"/>
</dbReference>
<feature type="domain" description="Penicillin-binding protein transpeptidase" evidence="9">
    <location>
        <begin position="106"/>
        <end position="323"/>
    </location>
</feature>
<gene>
    <name evidence="10" type="ORF">D5281_22025</name>
</gene>
<dbReference type="GO" id="GO:0008658">
    <property type="term" value="F:penicillin binding"/>
    <property type="evidence" value="ECO:0007669"/>
    <property type="project" value="InterPro"/>
</dbReference>
<comment type="catalytic activity">
    <reaction evidence="1">
        <text>a beta-lactam + H2O = a substituted beta-amino acid</text>
        <dbReference type="Rhea" id="RHEA:20401"/>
        <dbReference type="ChEBI" id="CHEBI:15377"/>
        <dbReference type="ChEBI" id="CHEBI:35627"/>
        <dbReference type="ChEBI" id="CHEBI:140347"/>
        <dbReference type="EC" id="3.5.2.6"/>
    </reaction>
</comment>
<dbReference type="GO" id="GO:0046677">
    <property type="term" value="P:response to antibiotic"/>
    <property type="evidence" value="ECO:0007669"/>
    <property type="project" value="UniProtKB-KW"/>
</dbReference>
<evidence type="ECO:0000256" key="1">
    <source>
        <dbReference type="ARBA" id="ARBA00001526"/>
    </source>
</evidence>
<dbReference type="AlphaFoldDB" id="A0A9X5GUG8"/>
<evidence type="ECO:0000256" key="6">
    <source>
        <dbReference type="ARBA" id="ARBA00023251"/>
    </source>
</evidence>
<evidence type="ECO:0000256" key="8">
    <source>
        <dbReference type="SAM" id="SignalP"/>
    </source>
</evidence>
<dbReference type="InterPro" id="IPR050515">
    <property type="entry name" value="Beta-lactam/transpept"/>
</dbReference>
<comment type="caution">
    <text evidence="10">The sequence shown here is derived from an EMBL/GenBank/DDBJ whole genome shotgun (WGS) entry which is preliminary data.</text>
</comment>
<evidence type="ECO:0000256" key="4">
    <source>
        <dbReference type="ARBA" id="ARBA00022729"/>
    </source>
</evidence>
<dbReference type="GO" id="GO:0005886">
    <property type="term" value="C:plasma membrane"/>
    <property type="evidence" value="ECO:0007669"/>
    <property type="project" value="TreeGrafter"/>
</dbReference>
<evidence type="ECO:0000313" key="11">
    <source>
        <dbReference type="Proteomes" id="UP001154420"/>
    </source>
</evidence>
<dbReference type="GO" id="GO:0008800">
    <property type="term" value="F:beta-lactamase activity"/>
    <property type="evidence" value="ECO:0007669"/>
    <property type="project" value="UniProtKB-EC"/>
</dbReference>
<dbReference type="SUPFAM" id="SSF56601">
    <property type="entry name" value="beta-lactamase/transpeptidase-like"/>
    <property type="match status" value="1"/>
</dbReference>
<dbReference type="Gene3D" id="3.40.710.10">
    <property type="entry name" value="DD-peptidase/beta-lactamase superfamily"/>
    <property type="match status" value="1"/>
</dbReference>
<evidence type="ECO:0000256" key="7">
    <source>
        <dbReference type="SAM" id="MobiDB-lite"/>
    </source>
</evidence>
<dbReference type="InterPro" id="IPR012338">
    <property type="entry name" value="Beta-lactam/transpept-like"/>
</dbReference>
<protein>
    <recommendedName>
        <fullName evidence="3">beta-lactamase</fullName>
        <ecNumber evidence="3">3.5.2.6</ecNumber>
    </recommendedName>
</protein>
<name>A0A9X5GUG8_9FIRM</name>
<accession>A0A9X5GUG8</accession>
<keyword evidence="6" id="KW-0046">Antibiotic resistance</keyword>
<organism evidence="10 11">
    <name type="scientific">Parablautia muri</name>
    <dbReference type="NCBI Taxonomy" id="2320879"/>
    <lineage>
        <taxon>Bacteria</taxon>
        <taxon>Bacillati</taxon>
        <taxon>Bacillota</taxon>
        <taxon>Clostridia</taxon>
        <taxon>Lachnospirales</taxon>
        <taxon>Lachnospiraceae</taxon>
        <taxon>Parablautia</taxon>
    </lineage>
</organism>
<keyword evidence="11" id="KW-1185">Reference proteome</keyword>
<evidence type="ECO:0000313" key="10">
    <source>
        <dbReference type="EMBL" id="NBJ95154.1"/>
    </source>
</evidence>
<feature type="region of interest" description="Disordered" evidence="7">
    <location>
        <begin position="32"/>
        <end position="59"/>
    </location>
</feature>
<comment type="similarity">
    <text evidence="2">Belongs to the class-D beta-lactamase family.</text>
</comment>
<dbReference type="EC" id="3.5.2.6" evidence="3"/>
<dbReference type="PANTHER" id="PTHR30627">
    <property type="entry name" value="PEPTIDOGLYCAN D,D-TRANSPEPTIDASE"/>
    <property type="match status" value="1"/>
</dbReference>
<dbReference type="PROSITE" id="PS51257">
    <property type="entry name" value="PROKAR_LIPOPROTEIN"/>
    <property type="match status" value="1"/>
</dbReference>
<dbReference type="OrthoDB" id="9804799at2"/>
<dbReference type="GO" id="GO:0071555">
    <property type="term" value="P:cell wall organization"/>
    <property type="evidence" value="ECO:0007669"/>
    <property type="project" value="TreeGrafter"/>
</dbReference>
<evidence type="ECO:0000259" key="9">
    <source>
        <dbReference type="Pfam" id="PF00905"/>
    </source>
</evidence>
<keyword evidence="5" id="KW-0378">Hydrolase</keyword>
<evidence type="ECO:0000256" key="3">
    <source>
        <dbReference type="ARBA" id="ARBA00012865"/>
    </source>
</evidence>
<evidence type="ECO:0000256" key="2">
    <source>
        <dbReference type="ARBA" id="ARBA00007898"/>
    </source>
</evidence>
<dbReference type="Pfam" id="PF00905">
    <property type="entry name" value="Transpeptidase"/>
    <property type="match status" value="1"/>
</dbReference>
<evidence type="ECO:0000256" key="5">
    <source>
        <dbReference type="ARBA" id="ARBA00022801"/>
    </source>
</evidence>